<reference evidence="3" key="3">
    <citation type="submission" date="2025-09" db="UniProtKB">
        <authorList>
            <consortium name="Ensembl"/>
        </authorList>
    </citation>
    <scope>IDENTIFICATION</scope>
    <source>
        <strain evidence="3">breed Abyssinian</strain>
    </source>
</reference>
<dbReference type="SUPFAM" id="SSF81790">
    <property type="entry name" value="Myosin phosphatase inhibitor 17kDa protein, CPI-17"/>
    <property type="match status" value="1"/>
</dbReference>
<evidence type="ECO:0000313" key="3">
    <source>
        <dbReference type="Ensembl" id="ENSFCTP00005021949.1"/>
    </source>
</evidence>
<evidence type="ECO:0000256" key="2">
    <source>
        <dbReference type="SAM" id="MobiDB-lite"/>
    </source>
</evidence>
<name>A0ABI7XIS6_FELCA</name>
<keyword evidence="4" id="KW-1185">Reference proteome</keyword>
<evidence type="ECO:0000256" key="1">
    <source>
        <dbReference type="SAM" id="Coils"/>
    </source>
</evidence>
<dbReference type="Ensembl" id="ENSFCTT00005032795.1">
    <property type="protein sequence ID" value="ENSFCTP00005021949.1"/>
    <property type="gene ID" value="ENSFCTG00005011639.1"/>
</dbReference>
<evidence type="ECO:0000313" key="4">
    <source>
        <dbReference type="Proteomes" id="UP000823872"/>
    </source>
</evidence>
<reference evidence="3" key="2">
    <citation type="submission" date="2025-08" db="UniProtKB">
        <authorList>
            <consortium name="Ensembl"/>
        </authorList>
    </citation>
    <scope>IDENTIFICATION</scope>
    <source>
        <strain evidence="3">breed Abyssinian</strain>
    </source>
</reference>
<dbReference type="InterPro" id="IPR036658">
    <property type="entry name" value="CPI-17_sf"/>
</dbReference>
<reference evidence="3 4" key="1">
    <citation type="submission" date="2021-02" db="EMBL/GenBank/DDBJ databases">
        <title>Safari Cat Assemblies.</title>
        <authorList>
            <person name="Bredemeyer K.R."/>
            <person name="Murphy W.J."/>
        </authorList>
    </citation>
    <scope>NUCLEOTIDE SEQUENCE [LARGE SCALE GENOMIC DNA]</scope>
</reference>
<accession>A0ABI7XIS6</accession>
<dbReference type="Proteomes" id="UP000823872">
    <property type="component" value="Chromosome A3"/>
</dbReference>
<keyword evidence="1" id="KW-0175">Coiled coil</keyword>
<organism evidence="3 4">
    <name type="scientific">Felis catus</name>
    <name type="common">Cat</name>
    <name type="synonym">Felis silvestris catus</name>
    <dbReference type="NCBI Taxonomy" id="9685"/>
    <lineage>
        <taxon>Eukaryota</taxon>
        <taxon>Metazoa</taxon>
        <taxon>Chordata</taxon>
        <taxon>Craniata</taxon>
        <taxon>Vertebrata</taxon>
        <taxon>Euteleostomi</taxon>
        <taxon>Mammalia</taxon>
        <taxon>Eutheria</taxon>
        <taxon>Laurasiatheria</taxon>
        <taxon>Carnivora</taxon>
        <taxon>Feliformia</taxon>
        <taxon>Felidae</taxon>
        <taxon>Felinae</taxon>
        <taxon>Felis</taxon>
    </lineage>
</organism>
<feature type="coiled-coil region" evidence="1">
    <location>
        <begin position="54"/>
        <end position="81"/>
    </location>
</feature>
<protein>
    <submittedName>
        <fullName evidence="3">Uncharacterized protein</fullName>
    </submittedName>
</protein>
<feature type="compositionally biased region" description="Basic residues" evidence="2">
    <location>
        <begin position="141"/>
        <end position="150"/>
    </location>
</feature>
<proteinExistence type="predicted"/>
<sequence length="165" mass="18247">GGVVLVAWTPGTSSRGSGNLVCFKAPSGAAGEGSGGLDDEGPLSELWNLKEWILEHLTHLYDCQQEEIMALETDMDELLDMRRDGSWMARVKQLLVELQTHRGLHLWPVEQDPQHAEAEHTLAQKKSTSLTLVNGCASGIRKTKKAKQNKTKNSDSFPAFEYSQK</sequence>
<feature type="region of interest" description="Disordered" evidence="2">
    <location>
        <begin position="141"/>
        <end position="165"/>
    </location>
</feature>
<dbReference type="Gene3D" id="1.10.150.220">
    <property type="entry name" value="CPI-17"/>
    <property type="match status" value="1"/>
</dbReference>